<dbReference type="InterPro" id="IPR029787">
    <property type="entry name" value="Nucleotide_cyclase"/>
</dbReference>
<dbReference type="InterPro" id="IPR035919">
    <property type="entry name" value="EAL_sf"/>
</dbReference>
<feature type="domain" description="EAL" evidence="2">
    <location>
        <begin position="505"/>
        <end position="758"/>
    </location>
</feature>
<organism evidence="3 4">
    <name type="scientific">Sphingomonas abaci</name>
    <dbReference type="NCBI Taxonomy" id="237611"/>
    <lineage>
        <taxon>Bacteria</taxon>
        <taxon>Pseudomonadati</taxon>
        <taxon>Pseudomonadota</taxon>
        <taxon>Alphaproteobacteria</taxon>
        <taxon>Sphingomonadales</taxon>
        <taxon>Sphingomonadaceae</taxon>
        <taxon>Sphingomonas</taxon>
    </lineage>
</organism>
<feature type="transmembrane region" description="Helical" evidence="1">
    <location>
        <begin position="297"/>
        <end position="319"/>
    </location>
</feature>
<proteinExistence type="predicted"/>
<evidence type="ECO:0000256" key="1">
    <source>
        <dbReference type="SAM" id="Phobius"/>
    </source>
</evidence>
<dbReference type="CDD" id="cd01948">
    <property type="entry name" value="EAL"/>
    <property type="match status" value="1"/>
</dbReference>
<evidence type="ECO:0000259" key="2">
    <source>
        <dbReference type="PROSITE" id="PS50883"/>
    </source>
</evidence>
<evidence type="ECO:0000313" key="3">
    <source>
        <dbReference type="EMBL" id="MBB4616041.1"/>
    </source>
</evidence>
<name>A0A7W7AFK1_9SPHN</name>
<dbReference type="SMART" id="SM00267">
    <property type="entry name" value="GGDEF"/>
    <property type="match status" value="1"/>
</dbReference>
<protein>
    <submittedName>
        <fullName evidence="3">EAL domain-containing protein (Putative c-di-GMP-specific phosphodiesterase class I)/CHASE2 domain-containing sensor protein</fullName>
    </submittedName>
</protein>
<keyword evidence="1" id="KW-0472">Membrane</keyword>
<dbReference type="InterPro" id="IPR000160">
    <property type="entry name" value="GGDEF_dom"/>
</dbReference>
<comment type="caution">
    <text evidence="3">The sequence shown here is derived from an EMBL/GenBank/DDBJ whole genome shotgun (WGS) entry which is preliminary data.</text>
</comment>
<dbReference type="EMBL" id="JACHNY010000001">
    <property type="protein sequence ID" value="MBB4616041.1"/>
    <property type="molecule type" value="Genomic_DNA"/>
</dbReference>
<dbReference type="SMART" id="SM00052">
    <property type="entry name" value="EAL"/>
    <property type="match status" value="1"/>
</dbReference>
<reference evidence="3 4" key="1">
    <citation type="submission" date="2020-08" db="EMBL/GenBank/DDBJ databases">
        <title>Genomic Encyclopedia of Type Strains, Phase IV (KMG-IV): sequencing the most valuable type-strain genomes for metagenomic binning, comparative biology and taxonomic classification.</title>
        <authorList>
            <person name="Goeker M."/>
        </authorList>
    </citation>
    <scope>NUCLEOTIDE SEQUENCE [LARGE SCALE GENOMIC DNA]</scope>
    <source>
        <strain evidence="3 4">DSM 15867</strain>
    </source>
</reference>
<keyword evidence="1" id="KW-0812">Transmembrane</keyword>
<dbReference type="Pfam" id="PF05226">
    <property type="entry name" value="CHASE2"/>
    <property type="match status" value="1"/>
</dbReference>
<evidence type="ECO:0000313" key="4">
    <source>
        <dbReference type="Proteomes" id="UP000574769"/>
    </source>
</evidence>
<accession>A0A7W7AFK1</accession>
<dbReference type="AlphaFoldDB" id="A0A7W7AFK1"/>
<dbReference type="Pfam" id="PF00563">
    <property type="entry name" value="EAL"/>
    <property type="match status" value="1"/>
</dbReference>
<dbReference type="InterPro" id="IPR050706">
    <property type="entry name" value="Cyclic-di-GMP_PDE-like"/>
</dbReference>
<dbReference type="PANTHER" id="PTHR33121">
    <property type="entry name" value="CYCLIC DI-GMP PHOSPHODIESTERASE PDEF"/>
    <property type="match status" value="1"/>
</dbReference>
<dbReference type="Proteomes" id="UP000574769">
    <property type="component" value="Unassembled WGS sequence"/>
</dbReference>
<keyword evidence="1" id="KW-1133">Transmembrane helix</keyword>
<dbReference type="PROSITE" id="PS50883">
    <property type="entry name" value="EAL"/>
    <property type="match status" value="1"/>
</dbReference>
<sequence length="762" mass="81989">MMARRPRRSSAIILLVAALCGSILLVPAIGGPIDRIIDPVRFAVHHRSASKTTVVVEMDAASVAAIRSWPWPRRHYAQVIDALHHAGAATIVFDVDFSSRSTVVDDRLMADALARAGGSVVLPTFAQRAGENDGRSLDALPIPEFRPNVTLASVSMAPDVDGIVRSMPMATITAGVPRPTLSAYVASRSGQADQTFPIDLSIDPATIPRLSFASVMQGHFDPAAVRGKNILIGTTAIEMGDRYAVPLWGVLPGVIIQALAAETLIVGVPQQGNAVIPLLAALLLGVAILWRRHTLGLILSTTGAIVAFHVAVLAAQYALWIDYPIASGLGTICLVVAGCVTRDIVRRFRMQSQTDETTLLPNRSAFTRRSFAQPVDVAVVKIDNLDAIAAVLGPQELANALIRTAERLKLASVDHQVYRVRGHHLAYVVAADQQLDDAMAGLRAILRQPVEVNGRRIDVLTSVGVAHGTDPATLLTDAALAAEQAQAANTFWRQSVANHGKLERSLSLMSDLEDAMAAGHIEVFYQPKLSLSTNRVTSVEALVRWRDPERGFIGPDQFIPMAEQTGRIQALTLHILAIVLNDASHWRSLGYPMTAGINISATLLTSKAFNDEVEALLARSSVPAGDLIFEVTESAAMDDQEAAIVALRRYRDLGVAVSMDDYGTGQSTLSYIQLLPLSELKIDRSFVQFAHQNASDAILVQSTIDLAHRLGIKVVAEGIEDEACLEFLRANHCDLAQGYHISRPVPVADLLRFVGDVRGMAA</sequence>
<dbReference type="InterPro" id="IPR043128">
    <property type="entry name" value="Rev_trsase/Diguanyl_cyclase"/>
</dbReference>
<dbReference type="PANTHER" id="PTHR33121:SF79">
    <property type="entry name" value="CYCLIC DI-GMP PHOSPHODIESTERASE PDED-RELATED"/>
    <property type="match status" value="1"/>
</dbReference>
<keyword evidence="4" id="KW-1185">Reference proteome</keyword>
<dbReference type="RefSeq" id="WP_184110620.1">
    <property type="nucleotide sequence ID" value="NZ_JACHNY010000001.1"/>
</dbReference>
<dbReference type="Gene3D" id="3.20.20.450">
    <property type="entry name" value="EAL domain"/>
    <property type="match status" value="1"/>
</dbReference>
<gene>
    <name evidence="3" type="ORF">GGQ96_000147</name>
</gene>
<dbReference type="GO" id="GO:0071111">
    <property type="term" value="F:cyclic-guanylate-specific phosphodiesterase activity"/>
    <property type="evidence" value="ECO:0007669"/>
    <property type="project" value="InterPro"/>
</dbReference>
<feature type="transmembrane region" description="Helical" evidence="1">
    <location>
        <begin position="274"/>
        <end position="290"/>
    </location>
</feature>
<dbReference type="SUPFAM" id="SSF55073">
    <property type="entry name" value="Nucleotide cyclase"/>
    <property type="match status" value="1"/>
</dbReference>
<dbReference type="InterPro" id="IPR001633">
    <property type="entry name" value="EAL_dom"/>
</dbReference>
<feature type="transmembrane region" description="Helical" evidence="1">
    <location>
        <begin position="325"/>
        <end position="345"/>
    </location>
</feature>
<dbReference type="SUPFAM" id="SSF141868">
    <property type="entry name" value="EAL domain-like"/>
    <property type="match status" value="1"/>
</dbReference>
<dbReference type="Gene3D" id="3.30.70.270">
    <property type="match status" value="1"/>
</dbReference>
<dbReference type="SMART" id="SM01080">
    <property type="entry name" value="CHASE2"/>
    <property type="match status" value="1"/>
</dbReference>
<dbReference type="InterPro" id="IPR007890">
    <property type="entry name" value="CHASE2"/>
</dbReference>